<feature type="domain" description="SLH" evidence="2">
    <location>
        <begin position="191"/>
        <end position="254"/>
    </location>
</feature>
<feature type="signal peptide" evidence="1">
    <location>
        <begin position="1"/>
        <end position="24"/>
    </location>
</feature>
<dbReference type="PROSITE" id="PS51272">
    <property type="entry name" value="SLH"/>
    <property type="match status" value="1"/>
</dbReference>
<dbReference type="Proteomes" id="UP000029998">
    <property type="component" value="Unassembled WGS sequence"/>
</dbReference>
<dbReference type="OrthoDB" id="9764271at2"/>
<feature type="chain" id="PRO_5001969512" description="SLH domain-containing protein" evidence="1">
    <location>
        <begin position="25"/>
        <end position="255"/>
    </location>
</feature>
<name>A0A0A0F130_9GAMM</name>
<dbReference type="AlphaFoldDB" id="A0A0A0F130"/>
<organism evidence="3 4">
    <name type="scientific">Lysobacter daejeonensis GH1-9</name>
    <dbReference type="NCBI Taxonomy" id="1385517"/>
    <lineage>
        <taxon>Bacteria</taxon>
        <taxon>Pseudomonadati</taxon>
        <taxon>Pseudomonadota</taxon>
        <taxon>Gammaproteobacteria</taxon>
        <taxon>Lysobacterales</taxon>
        <taxon>Lysobacteraceae</taxon>
        <taxon>Aerolutibacter</taxon>
    </lineage>
</organism>
<dbReference type="RefSeq" id="WP_036135934.1">
    <property type="nucleotide sequence ID" value="NZ_AVPU01000007.1"/>
</dbReference>
<sequence length="255" mass="27116">MSRKSICVAMVASVLAIASPVSPAGEIYGLGGQGLYIPASAFTSSEPACALAYYANYYYYRPGGAGGWCGTYEAGLDLPEGARIASYSVFYYDNDASLNLAVSIERSNAYYGDGGIASYASLPNSLFTSASTSADYRLGTTSAAINHTVDSYTDDSYHHGYSVRLEMPTGSTVRFRGIWVFWARQIAPAPASASFADVPVGHPFFNEVQQLAKSGITLGCGGSNFCPDQAVTRGQMAAFLSRAMGLHWDYYTSAP</sequence>
<evidence type="ECO:0000313" key="4">
    <source>
        <dbReference type="Proteomes" id="UP000029998"/>
    </source>
</evidence>
<comment type="caution">
    <text evidence="3">The sequence shown here is derived from an EMBL/GenBank/DDBJ whole genome shotgun (WGS) entry which is preliminary data.</text>
</comment>
<dbReference type="EMBL" id="AVPU01000007">
    <property type="protein sequence ID" value="KGM55132.1"/>
    <property type="molecule type" value="Genomic_DNA"/>
</dbReference>
<dbReference type="InterPro" id="IPR001119">
    <property type="entry name" value="SLH_dom"/>
</dbReference>
<dbReference type="STRING" id="1385517.N800_00440"/>
<proteinExistence type="predicted"/>
<accession>A0A0A0F130</accession>
<evidence type="ECO:0000259" key="2">
    <source>
        <dbReference type="PROSITE" id="PS51272"/>
    </source>
</evidence>
<gene>
    <name evidence="3" type="ORF">N800_00440</name>
</gene>
<evidence type="ECO:0000313" key="3">
    <source>
        <dbReference type="EMBL" id="KGM55132.1"/>
    </source>
</evidence>
<reference evidence="3 4" key="1">
    <citation type="submission" date="2013-08" db="EMBL/GenBank/DDBJ databases">
        <title>Genome sequencing of Lysobacter.</title>
        <authorList>
            <person name="Zhang S."/>
            <person name="Wang G."/>
        </authorList>
    </citation>
    <scope>NUCLEOTIDE SEQUENCE [LARGE SCALE GENOMIC DNA]</scope>
    <source>
        <strain evidence="3 4">GH1-9</strain>
    </source>
</reference>
<evidence type="ECO:0000256" key="1">
    <source>
        <dbReference type="SAM" id="SignalP"/>
    </source>
</evidence>
<keyword evidence="1" id="KW-0732">Signal</keyword>
<protein>
    <recommendedName>
        <fullName evidence="2">SLH domain-containing protein</fullName>
    </recommendedName>
</protein>
<keyword evidence="4" id="KW-1185">Reference proteome</keyword>
<dbReference type="Pfam" id="PF00395">
    <property type="entry name" value="SLH"/>
    <property type="match status" value="1"/>
</dbReference>